<dbReference type="CDD" id="cd01650">
    <property type="entry name" value="RT_nLTR_like"/>
    <property type="match status" value="1"/>
</dbReference>
<protein>
    <recommendedName>
        <fullName evidence="1">Reverse transcriptase domain-containing protein</fullName>
    </recommendedName>
</protein>
<dbReference type="Proteomes" id="UP001497623">
    <property type="component" value="Unassembled WGS sequence"/>
</dbReference>
<sequence length="391" mass="44519">MVPLPKGRFNDSSNSNNFRALTISSLLGKILDNIILNIESDNLLTNDLQFSFKSGSSTTMCTTMIRETISYFVNKGSNVYGLVLDATKAFDRINYCKLFIILLERNINPLICRLLLNMYTNQKLRVKWANELSVEFSVTNGVKQGGVISPLLFCVYMDGLIKELLASQVGCYMGAVYAGIFMFADDLKLLAQNVHALDVMLDICLNYAARFDVLFNDKSQLIIFKARNEYVPVPDIFINGIKLKAVNCIDHLGYIIHDNIFVNDGTKCVRDFYIQFNSFMGDFRYLGSCLRNNLFFKYCTSFYGSQFLPVYDSKIMNPLYVAWRTAMKKVWRIPWLTHSDFIPMLADTMSPKLMLENRAIKFANQLLNSNNYTVNVITGMALYGSHSVISK</sequence>
<accession>A0AAV2S9P3</accession>
<dbReference type="SUPFAM" id="SSF56672">
    <property type="entry name" value="DNA/RNA polymerases"/>
    <property type="match status" value="1"/>
</dbReference>
<evidence type="ECO:0000313" key="3">
    <source>
        <dbReference type="Proteomes" id="UP001497623"/>
    </source>
</evidence>
<dbReference type="EMBL" id="CAXKWB010055592">
    <property type="protein sequence ID" value="CAL4177332.1"/>
    <property type="molecule type" value="Genomic_DNA"/>
</dbReference>
<dbReference type="PROSITE" id="PS50878">
    <property type="entry name" value="RT_POL"/>
    <property type="match status" value="1"/>
</dbReference>
<organism evidence="2 3">
    <name type="scientific">Meganyctiphanes norvegica</name>
    <name type="common">Northern krill</name>
    <name type="synonym">Thysanopoda norvegica</name>
    <dbReference type="NCBI Taxonomy" id="48144"/>
    <lineage>
        <taxon>Eukaryota</taxon>
        <taxon>Metazoa</taxon>
        <taxon>Ecdysozoa</taxon>
        <taxon>Arthropoda</taxon>
        <taxon>Crustacea</taxon>
        <taxon>Multicrustacea</taxon>
        <taxon>Malacostraca</taxon>
        <taxon>Eumalacostraca</taxon>
        <taxon>Eucarida</taxon>
        <taxon>Euphausiacea</taxon>
        <taxon>Euphausiidae</taxon>
        <taxon>Meganyctiphanes</taxon>
    </lineage>
</organism>
<name>A0AAV2S9P3_MEGNR</name>
<keyword evidence="3" id="KW-1185">Reference proteome</keyword>
<feature type="non-terminal residue" evidence="2">
    <location>
        <position position="391"/>
    </location>
</feature>
<dbReference type="Pfam" id="PF00078">
    <property type="entry name" value="RVT_1"/>
    <property type="match status" value="1"/>
</dbReference>
<dbReference type="PANTHER" id="PTHR47027:SF20">
    <property type="entry name" value="REVERSE TRANSCRIPTASE-LIKE PROTEIN WITH RNA-DIRECTED DNA POLYMERASE DOMAIN"/>
    <property type="match status" value="1"/>
</dbReference>
<feature type="domain" description="Reverse transcriptase" evidence="1">
    <location>
        <begin position="1"/>
        <end position="256"/>
    </location>
</feature>
<dbReference type="InterPro" id="IPR000477">
    <property type="entry name" value="RT_dom"/>
</dbReference>
<dbReference type="PANTHER" id="PTHR47027">
    <property type="entry name" value="REVERSE TRANSCRIPTASE DOMAIN-CONTAINING PROTEIN"/>
    <property type="match status" value="1"/>
</dbReference>
<gene>
    <name evidence="2" type="ORF">MNOR_LOCUS34896</name>
</gene>
<evidence type="ECO:0000313" key="2">
    <source>
        <dbReference type="EMBL" id="CAL4177332.1"/>
    </source>
</evidence>
<dbReference type="AlphaFoldDB" id="A0AAV2S9P3"/>
<dbReference type="GO" id="GO:0071897">
    <property type="term" value="P:DNA biosynthetic process"/>
    <property type="evidence" value="ECO:0007669"/>
    <property type="project" value="UniProtKB-ARBA"/>
</dbReference>
<dbReference type="InterPro" id="IPR043502">
    <property type="entry name" value="DNA/RNA_pol_sf"/>
</dbReference>
<reference evidence="2 3" key="1">
    <citation type="submission" date="2024-05" db="EMBL/GenBank/DDBJ databases">
        <authorList>
            <person name="Wallberg A."/>
        </authorList>
    </citation>
    <scope>NUCLEOTIDE SEQUENCE [LARGE SCALE GENOMIC DNA]</scope>
</reference>
<comment type="caution">
    <text evidence="2">The sequence shown here is derived from an EMBL/GenBank/DDBJ whole genome shotgun (WGS) entry which is preliminary data.</text>
</comment>
<proteinExistence type="predicted"/>
<evidence type="ECO:0000259" key="1">
    <source>
        <dbReference type="PROSITE" id="PS50878"/>
    </source>
</evidence>